<dbReference type="Proteomes" id="UP000585474">
    <property type="component" value="Unassembled WGS sequence"/>
</dbReference>
<feature type="compositionally biased region" description="Low complexity" evidence="1">
    <location>
        <begin position="13"/>
        <end position="26"/>
    </location>
</feature>
<evidence type="ECO:0000256" key="1">
    <source>
        <dbReference type="SAM" id="MobiDB-lite"/>
    </source>
</evidence>
<protein>
    <submittedName>
        <fullName evidence="2">Uncharacterized protein</fullName>
    </submittedName>
</protein>
<dbReference type="EMBL" id="BJWL01000003">
    <property type="protein sequence ID" value="GFY85057.1"/>
    <property type="molecule type" value="Genomic_DNA"/>
</dbReference>
<feature type="compositionally biased region" description="Polar residues" evidence="1">
    <location>
        <begin position="1"/>
        <end position="12"/>
    </location>
</feature>
<comment type="caution">
    <text evidence="2">The sequence shown here is derived from an EMBL/GenBank/DDBJ whole genome shotgun (WGS) entry which is preliminary data.</text>
</comment>
<gene>
    <name evidence="2" type="ORF">Acr_03g0018310</name>
</gene>
<keyword evidence="3" id="KW-1185">Reference proteome</keyword>
<feature type="region of interest" description="Disordered" evidence="1">
    <location>
        <begin position="1"/>
        <end position="26"/>
    </location>
</feature>
<sequence>MSSKPNAQSHYCTTMSLPTPSSASSLANSSLFGTVTISSPLTNTALTSSGSAATDSRNFHTADGIAVGICDESEAVGALLDGDVGIGAEGELEDLAEDVREPPEPLVRRNLVGGALRGVSDRNVPLHLHRVDHP</sequence>
<proteinExistence type="predicted"/>
<reference evidence="2 3" key="1">
    <citation type="submission" date="2019-07" db="EMBL/GenBank/DDBJ databases">
        <title>De Novo Assembly of kiwifruit Actinidia rufa.</title>
        <authorList>
            <person name="Sugita-Konishi S."/>
            <person name="Sato K."/>
            <person name="Mori E."/>
            <person name="Abe Y."/>
            <person name="Kisaki G."/>
            <person name="Hamano K."/>
            <person name="Suezawa K."/>
            <person name="Otani M."/>
            <person name="Fukuda T."/>
            <person name="Manabe T."/>
            <person name="Gomi K."/>
            <person name="Tabuchi M."/>
            <person name="Akimitsu K."/>
            <person name="Kataoka I."/>
        </authorList>
    </citation>
    <scope>NUCLEOTIDE SEQUENCE [LARGE SCALE GENOMIC DNA]</scope>
    <source>
        <strain evidence="3">cv. Fuchu</strain>
    </source>
</reference>
<dbReference type="AlphaFoldDB" id="A0A7J0EHD7"/>
<organism evidence="2 3">
    <name type="scientific">Actinidia rufa</name>
    <dbReference type="NCBI Taxonomy" id="165716"/>
    <lineage>
        <taxon>Eukaryota</taxon>
        <taxon>Viridiplantae</taxon>
        <taxon>Streptophyta</taxon>
        <taxon>Embryophyta</taxon>
        <taxon>Tracheophyta</taxon>
        <taxon>Spermatophyta</taxon>
        <taxon>Magnoliopsida</taxon>
        <taxon>eudicotyledons</taxon>
        <taxon>Gunneridae</taxon>
        <taxon>Pentapetalae</taxon>
        <taxon>asterids</taxon>
        <taxon>Ericales</taxon>
        <taxon>Actinidiaceae</taxon>
        <taxon>Actinidia</taxon>
    </lineage>
</organism>
<evidence type="ECO:0000313" key="2">
    <source>
        <dbReference type="EMBL" id="GFY85057.1"/>
    </source>
</evidence>
<accession>A0A7J0EHD7</accession>
<evidence type="ECO:0000313" key="3">
    <source>
        <dbReference type="Proteomes" id="UP000585474"/>
    </source>
</evidence>
<name>A0A7J0EHD7_9ERIC</name>